<organism evidence="1 2">
    <name type="scientific">Corynebacterium urealyticum (strain ATCC 43042 / DSM 7109)</name>
    <dbReference type="NCBI Taxonomy" id="504474"/>
    <lineage>
        <taxon>Bacteria</taxon>
        <taxon>Bacillati</taxon>
        <taxon>Actinomycetota</taxon>
        <taxon>Actinomycetes</taxon>
        <taxon>Mycobacteriales</taxon>
        <taxon>Corynebacteriaceae</taxon>
        <taxon>Corynebacterium</taxon>
    </lineage>
</organism>
<reference evidence="1 2" key="1">
    <citation type="journal article" date="2008" name="J. Biotechnol.">
        <title>The lifestyle of Corynebacterium urealyticum derived from its complete genome sequence established by pyrosequencing.</title>
        <authorList>
            <person name="Tauch A."/>
            <person name="Trost E."/>
            <person name="Tilker A."/>
            <person name="Ludewig U."/>
            <person name="Schneiker S."/>
            <person name="Goesmann A."/>
            <person name="Arnold W."/>
            <person name="Bekel T."/>
            <person name="Brinkrolf K."/>
            <person name="Brune I."/>
            <person name="Goetker S."/>
            <person name="Kalinowski J."/>
            <person name="Kamp P.-B."/>
            <person name="Lobo F.P."/>
            <person name="Viehoever P."/>
            <person name="Weisshaar B."/>
            <person name="Soriano F."/>
            <person name="Droege M."/>
            <person name="Puehler A."/>
        </authorList>
    </citation>
    <scope>NUCLEOTIDE SEQUENCE [LARGE SCALE GENOMIC DNA]</scope>
    <source>
        <strain evidence="2">ATCC 43042 / DSM 7109</strain>
    </source>
</reference>
<keyword evidence="2" id="KW-1185">Reference proteome</keyword>
<protein>
    <submittedName>
        <fullName evidence="1">Uncharacterized protein</fullName>
    </submittedName>
</protein>
<dbReference type="HOGENOM" id="CLU_3342683_0_0_11"/>
<gene>
    <name evidence="1" type="ordered locus">cu0612</name>
</gene>
<name>B1VFN3_CORU7</name>
<evidence type="ECO:0000313" key="1">
    <source>
        <dbReference type="EMBL" id="CAQ04572.1"/>
    </source>
</evidence>
<sequence>MQKCVRWPILRPYIAHKKTGRATVIRSPAGDAARELL</sequence>
<accession>B1VFN3</accession>
<dbReference type="STRING" id="504474.cu0612"/>
<evidence type="ECO:0000313" key="2">
    <source>
        <dbReference type="Proteomes" id="UP000001727"/>
    </source>
</evidence>
<dbReference type="Proteomes" id="UP000001727">
    <property type="component" value="Chromosome"/>
</dbReference>
<dbReference type="EMBL" id="AM942444">
    <property type="protein sequence ID" value="CAQ04572.1"/>
    <property type="molecule type" value="Genomic_DNA"/>
</dbReference>
<dbReference type="KEGG" id="cur:cu0612"/>
<dbReference type="AlphaFoldDB" id="B1VFN3"/>
<proteinExistence type="predicted"/>